<evidence type="ECO:0000313" key="1">
    <source>
        <dbReference type="EMBL" id="RVT95706.1"/>
    </source>
</evidence>
<reference evidence="1 2" key="1">
    <citation type="submission" date="2019-01" db="EMBL/GenBank/DDBJ databases">
        <authorList>
            <person name="Chen W.-M."/>
        </authorList>
    </citation>
    <scope>NUCLEOTIDE SEQUENCE [LARGE SCALE GENOMIC DNA]</scope>
    <source>
        <strain evidence="1 2">CCP-6</strain>
    </source>
</reference>
<dbReference type="AlphaFoldDB" id="A0A437MDN1"/>
<dbReference type="OrthoDB" id="7272247at2"/>
<dbReference type="RefSeq" id="WP_127788566.1">
    <property type="nucleotide sequence ID" value="NZ_SACL01000005.1"/>
</dbReference>
<evidence type="ECO:0000313" key="2">
    <source>
        <dbReference type="Proteomes" id="UP000282957"/>
    </source>
</evidence>
<accession>A0A437MDN1</accession>
<comment type="caution">
    <text evidence="1">The sequence shown here is derived from an EMBL/GenBank/DDBJ whole genome shotgun (WGS) entry which is preliminary data.</text>
</comment>
<name>A0A437MDN1_9PROT</name>
<organism evidence="1 2">
    <name type="scientific">Rhodovarius crocodyli</name>
    <dbReference type="NCBI Taxonomy" id="1979269"/>
    <lineage>
        <taxon>Bacteria</taxon>
        <taxon>Pseudomonadati</taxon>
        <taxon>Pseudomonadota</taxon>
        <taxon>Alphaproteobacteria</taxon>
        <taxon>Acetobacterales</taxon>
        <taxon>Roseomonadaceae</taxon>
        <taxon>Rhodovarius</taxon>
    </lineage>
</organism>
<proteinExistence type="predicted"/>
<keyword evidence="2" id="KW-1185">Reference proteome</keyword>
<sequence>MPEEVDPEDNFVTDDAYAAGRRAFTEGLSVLENPMAQTGDWGKAWFAGWLDALADATTGHDRSRSAFRRLLRKDRADPF</sequence>
<gene>
    <name evidence="1" type="ORF">EOD42_16060</name>
</gene>
<dbReference type="Proteomes" id="UP000282957">
    <property type="component" value="Unassembled WGS sequence"/>
</dbReference>
<protein>
    <submittedName>
        <fullName evidence="1">Uncharacterized protein</fullName>
    </submittedName>
</protein>
<dbReference type="EMBL" id="SACL01000005">
    <property type="protein sequence ID" value="RVT95706.1"/>
    <property type="molecule type" value="Genomic_DNA"/>
</dbReference>